<gene>
    <name evidence="5" type="ORF">M979_3588</name>
</gene>
<organism evidence="5 6">
    <name type="scientific">Buttiauxella noackiae ATCC 51607</name>
    <dbReference type="NCBI Taxonomy" id="1354255"/>
    <lineage>
        <taxon>Bacteria</taxon>
        <taxon>Pseudomonadati</taxon>
        <taxon>Pseudomonadota</taxon>
        <taxon>Gammaproteobacteria</taxon>
        <taxon>Enterobacterales</taxon>
        <taxon>Enterobacteriaceae</taxon>
        <taxon>Buttiauxella</taxon>
    </lineage>
</organism>
<dbReference type="PATRIC" id="fig|1354255.3.peg.3704"/>
<keyword evidence="6" id="KW-1185">Reference proteome</keyword>
<feature type="domain" description="Glycosyltransferase subfamily 4-like N-terminal" evidence="4">
    <location>
        <begin position="18"/>
        <end position="206"/>
    </location>
</feature>
<dbReference type="PANTHER" id="PTHR12526:SF629">
    <property type="entry name" value="TEICHURONIC ACID BIOSYNTHESIS GLYCOSYLTRANSFERASE TUAH-RELATED"/>
    <property type="match status" value="1"/>
</dbReference>
<dbReference type="PANTHER" id="PTHR12526">
    <property type="entry name" value="GLYCOSYLTRANSFERASE"/>
    <property type="match status" value="1"/>
</dbReference>
<dbReference type="Pfam" id="PF13439">
    <property type="entry name" value="Glyco_transf_4"/>
    <property type="match status" value="1"/>
</dbReference>
<evidence type="ECO:0000313" key="6">
    <source>
        <dbReference type="Proteomes" id="UP000078286"/>
    </source>
</evidence>
<dbReference type="Gene3D" id="3.40.50.2000">
    <property type="entry name" value="Glycogen Phosphorylase B"/>
    <property type="match status" value="2"/>
</dbReference>
<sequence>MTQQRHKILLLDNGKEWGGGTNSMLELLKRIDRQRFDITCCFYYNYARGEGETIEKVLTSIQIPVIFIPQRKQPGWAKICKEVARSFLFFSKSGRKKVTAYIDEQWRIKPNAMALRERLQKDGYEILYMNNQPGSNLEGYLAAEPLNVAVVQHCRIEPVMSQAITKIVNRTGNAIIAVSHGVESVLLNHGVKKSLCTTVPNAIDVHQPLPSGEAVRRSLGIGDDTFLFGSIGSLIPRKSCHHTLEALHRFQQQHPDAKWKFILVGEGAEREKLKRQAADYGFADRVIFTGFRNNPLDFLAAFDVFILASKSEGLPRVVLESMLLKTVVIGSNVTGTAELIDSGRTGLLYPYGDTIMLASHLQQVWQDSALRDALTQAAYQRVIDNYAIEHYVAGVEAVLGAVKPTRNEYV</sequence>
<dbReference type="Pfam" id="PF00534">
    <property type="entry name" value="Glycos_transf_1"/>
    <property type="match status" value="1"/>
</dbReference>
<evidence type="ECO:0000256" key="1">
    <source>
        <dbReference type="ARBA" id="ARBA00022676"/>
    </source>
</evidence>
<evidence type="ECO:0000256" key="2">
    <source>
        <dbReference type="ARBA" id="ARBA00022679"/>
    </source>
</evidence>
<feature type="domain" description="Glycosyl transferase family 1" evidence="3">
    <location>
        <begin position="215"/>
        <end position="381"/>
    </location>
</feature>
<dbReference type="GO" id="GO:0016757">
    <property type="term" value="F:glycosyltransferase activity"/>
    <property type="evidence" value="ECO:0007669"/>
    <property type="project" value="UniProtKB-KW"/>
</dbReference>
<dbReference type="SUPFAM" id="SSF53756">
    <property type="entry name" value="UDP-Glycosyltransferase/glycogen phosphorylase"/>
    <property type="match status" value="1"/>
</dbReference>
<dbReference type="RefSeq" id="WP_064555936.1">
    <property type="nucleotide sequence ID" value="NZ_LXEO01000055.1"/>
</dbReference>
<evidence type="ECO:0000313" key="5">
    <source>
        <dbReference type="EMBL" id="OAT15418.1"/>
    </source>
</evidence>
<dbReference type="InterPro" id="IPR001296">
    <property type="entry name" value="Glyco_trans_1"/>
</dbReference>
<accession>A0A1B7HIJ0</accession>
<dbReference type="Proteomes" id="UP000078286">
    <property type="component" value="Unassembled WGS sequence"/>
</dbReference>
<dbReference type="EMBL" id="LXEO01000055">
    <property type="protein sequence ID" value="OAT15418.1"/>
    <property type="molecule type" value="Genomic_DNA"/>
</dbReference>
<evidence type="ECO:0000259" key="4">
    <source>
        <dbReference type="Pfam" id="PF13439"/>
    </source>
</evidence>
<proteinExistence type="predicted"/>
<evidence type="ECO:0000259" key="3">
    <source>
        <dbReference type="Pfam" id="PF00534"/>
    </source>
</evidence>
<keyword evidence="2 5" id="KW-0808">Transferase</keyword>
<name>A0A1B7HIJ0_9ENTR</name>
<comment type="caution">
    <text evidence="5">The sequence shown here is derived from an EMBL/GenBank/DDBJ whole genome shotgun (WGS) entry which is preliminary data.</text>
</comment>
<dbReference type="GO" id="GO:1901135">
    <property type="term" value="P:carbohydrate derivative metabolic process"/>
    <property type="evidence" value="ECO:0007669"/>
    <property type="project" value="UniProtKB-ARBA"/>
</dbReference>
<protein>
    <submittedName>
        <fullName evidence="5">Group 1 glycosyltransferase</fullName>
    </submittedName>
</protein>
<dbReference type="InterPro" id="IPR028098">
    <property type="entry name" value="Glyco_trans_4-like_N"/>
</dbReference>
<keyword evidence="1" id="KW-0328">Glycosyltransferase</keyword>
<reference evidence="5 6" key="1">
    <citation type="submission" date="2016-04" db="EMBL/GenBank/DDBJ databases">
        <title>ATOL: Assembling a taxonomically balanced genome-scale reconstruction of the evolutionary history of the Enterobacteriaceae.</title>
        <authorList>
            <person name="Plunkett G.III."/>
            <person name="Neeno-Eckwall E.C."/>
            <person name="Glasner J.D."/>
            <person name="Perna N.T."/>
        </authorList>
    </citation>
    <scope>NUCLEOTIDE SEQUENCE [LARGE SCALE GENOMIC DNA]</scope>
    <source>
        <strain evidence="5 6">ATCC 51607</strain>
    </source>
</reference>
<dbReference type="AlphaFoldDB" id="A0A1B7HIJ0"/>
<dbReference type="CDD" id="cd03811">
    <property type="entry name" value="GT4_GT28_WabH-like"/>
    <property type="match status" value="1"/>
</dbReference>